<keyword evidence="7 8" id="KW-0472">Membrane</keyword>
<feature type="transmembrane region" description="Helical" evidence="8">
    <location>
        <begin position="63"/>
        <end position="82"/>
    </location>
</feature>
<dbReference type="Pfam" id="PF13231">
    <property type="entry name" value="PMT_2"/>
    <property type="match status" value="1"/>
</dbReference>
<evidence type="ECO:0000256" key="3">
    <source>
        <dbReference type="ARBA" id="ARBA00022676"/>
    </source>
</evidence>
<comment type="subcellular location">
    <subcellularLocation>
        <location evidence="1">Cell membrane</location>
        <topology evidence="1">Multi-pass membrane protein</topology>
    </subcellularLocation>
</comment>
<keyword evidence="2" id="KW-1003">Cell membrane</keyword>
<protein>
    <submittedName>
        <fullName evidence="10">Membrane protein</fullName>
    </submittedName>
</protein>
<feature type="transmembrane region" description="Helical" evidence="8">
    <location>
        <begin position="178"/>
        <end position="206"/>
    </location>
</feature>
<dbReference type="RefSeq" id="WP_317980811.1">
    <property type="nucleotide sequence ID" value="NZ_BTCL01000013.1"/>
</dbReference>
<dbReference type="InterPro" id="IPR050297">
    <property type="entry name" value="LipidA_mod_glycosyltrf_83"/>
</dbReference>
<accession>A0ABQ6NNA6</accession>
<name>A0ABQ6NNA6_9BACL</name>
<gene>
    <name evidence="10" type="ORF">PghCCS26_37000</name>
</gene>
<keyword evidence="6 8" id="KW-1133">Transmembrane helix</keyword>
<feature type="transmembrane region" description="Helical" evidence="8">
    <location>
        <begin position="213"/>
        <end position="229"/>
    </location>
</feature>
<dbReference type="PANTHER" id="PTHR33908:SF11">
    <property type="entry name" value="MEMBRANE PROTEIN"/>
    <property type="match status" value="1"/>
</dbReference>
<evidence type="ECO:0000256" key="1">
    <source>
        <dbReference type="ARBA" id="ARBA00004651"/>
    </source>
</evidence>
<evidence type="ECO:0000256" key="4">
    <source>
        <dbReference type="ARBA" id="ARBA00022679"/>
    </source>
</evidence>
<evidence type="ECO:0000256" key="8">
    <source>
        <dbReference type="SAM" id="Phobius"/>
    </source>
</evidence>
<dbReference type="EMBL" id="BTCL01000013">
    <property type="protein sequence ID" value="GMK46571.1"/>
    <property type="molecule type" value="Genomic_DNA"/>
</dbReference>
<feature type="transmembrane region" description="Helical" evidence="8">
    <location>
        <begin position="417"/>
        <end position="434"/>
    </location>
</feature>
<evidence type="ECO:0000256" key="6">
    <source>
        <dbReference type="ARBA" id="ARBA00022989"/>
    </source>
</evidence>
<keyword evidence="11" id="KW-1185">Reference proteome</keyword>
<evidence type="ECO:0000256" key="2">
    <source>
        <dbReference type="ARBA" id="ARBA00022475"/>
    </source>
</evidence>
<dbReference type="InterPro" id="IPR038731">
    <property type="entry name" value="RgtA/B/C-like"/>
</dbReference>
<keyword evidence="5 8" id="KW-0812">Transmembrane</keyword>
<keyword evidence="4" id="KW-0808">Transferase</keyword>
<proteinExistence type="predicted"/>
<dbReference type="Proteomes" id="UP001285921">
    <property type="component" value="Unassembled WGS sequence"/>
</dbReference>
<comment type="caution">
    <text evidence="10">The sequence shown here is derived from an EMBL/GenBank/DDBJ whole genome shotgun (WGS) entry which is preliminary data.</text>
</comment>
<evidence type="ECO:0000259" key="9">
    <source>
        <dbReference type="Pfam" id="PF13231"/>
    </source>
</evidence>
<evidence type="ECO:0000313" key="10">
    <source>
        <dbReference type="EMBL" id="GMK46571.1"/>
    </source>
</evidence>
<feature type="transmembrane region" description="Helical" evidence="8">
    <location>
        <begin position="37"/>
        <end position="56"/>
    </location>
</feature>
<evidence type="ECO:0000313" key="11">
    <source>
        <dbReference type="Proteomes" id="UP001285921"/>
    </source>
</evidence>
<organism evidence="10 11">
    <name type="scientific">Paenibacillus glycanilyticus</name>
    <dbReference type="NCBI Taxonomy" id="126569"/>
    <lineage>
        <taxon>Bacteria</taxon>
        <taxon>Bacillati</taxon>
        <taxon>Bacillota</taxon>
        <taxon>Bacilli</taxon>
        <taxon>Bacillales</taxon>
        <taxon>Paenibacillaceae</taxon>
        <taxon>Paenibacillus</taxon>
    </lineage>
</organism>
<evidence type="ECO:0000256" key="5">
    <source>
        <dbReference type="ARBA" id="ARBA00022692"/>
    </source>
</evidence>
<keyword evidence="3" id="KW-0328">Glycosyltransferase</keyword>
<feature type="transmembrane region" description="Helical" evidence="8">
    <location>
        <begin position="138"/>
        <end position="158"/>
    </location>
</feature>
<feature type="transmembrane region" description="Helical" evidence="8">
    <location>
        <begin position="393"/>
        <end position="411"/>
    </location>
</feature>
<reference evidence="10 11" key="1">
    <citation type="submission" date="2023-05" db="EMBL/GenBank/DDBJ databases">
        <title>Draft genome of Paenibacillus sp. CCS26.</title>
        <authorList>
            <person name="Akita H."/>
            <person name="Shinto Y."/>
            <person name="Kimura Z."/>
        </authorList>
    </citation>
    <scope>NUCLEOTIDE SEQUENCE [LARGE SCALE GENOMIC DNA]</scope>
    <source>
        <strain evidence="10 11">CCS26</strain>
    </source>
</reference>
<feature type="transmembrane region" description="Helical" evidence="8">
    <location>
        <begin position="112"/>
        <end position="131"/>
    </location>
</feature>
<feature type="domain" description="Glycosyltransferase RgtA/B/C/D-like" evidence="9">
    <location>
        <begin position="129"/>
        <end position="273"/>
    </location>
</feature>
<dbReference type="PANTHER" id="PTHR33908">
    <property type="entry name" value="MANNOSYLTRANSFERASE YKCB-RELATED"/>
    <property type="match status" value="1"/>
</dbReference>
<feature type="transmembrane region" description="Helical" evidence="8">
    <location>
        <begin position="235"/>
        <end position="252"/>
    </location>
</feature>
<sequence length="481" mass="54460">MTFRTRILSAAGGLFFATVLAASFASAWSFYDSAFKMIAAFIVAAVLTLLVIHWAITALSRKAFLMVFLFLGLVCRVIWVLWNPALPESDFLFMYNAAQAAASGDFAFSDSAYYISFPYQLGFTMYEAGVIKLFGDHFIIFKLLNVLFSIGTAIVLYLSASKVLHESCGRIAALVYLFYIPNILMCSVLTNQHISVFLFIGGCFLLLKGRERVIYWVLAGLAIGLGHLMRPIGSVYLAGVVLFVLLILWQQWRGPIKRQAVSTAGKLGALIAVYYLVQLLASISLTSSGVTEHSLFGGEKYWKFMVGLNAQTNGSWNKEDADYTNQYSFGEERHQAELVIIKERLQNKSELIALFGRKLVYMWGSSDSSPYWSLRGLDKWELETSLHQWERPLYVLMSAFGFVSMVALWRTGKWHDAFFYLILLLLYIGAHLLVEIQSRYRLDFIPILILLQSHGAYQVYKWVQGKQSATMDKRWERELGA</sequence>
<evidence type="ECO:0000256" key="7">
    <source>
        <dbReference type="ARBA" id="ARBA00023136"/>
    </source>
</evidence>